<keyword evidence="3" id="KW-1185">Reference proteome</keyword>
<gene>
    <name evidence="2" type="ORF">H9632_09625</name>
</gene>
<dbReference type="PROSITE" id="PS51257">
    <property type="entry name" value="PROKAR_LIPOPROTEIN"/>
    <property type="match status" value="1"/>
</dbReference>
<proteinExistence type="predicted"/>
<feature type="chain" id="PRO_5046582586" description="Lipoprotein" evidence="1">
    <location>
        <begin position="26"/>
        <end position="120"/>
    </location>
</feature>
<comment type="caution">
    <text evidence="2">The sequence shown here is derived from an EMBL/GenBank/DDBJ whole genome shotgun (WGS) entry which is preliminary data.</text>
</comment>
<feature type="signal peptide" evidence="1">
    <location>
        <begin position="1"/>
        <end position="25"/>
    </location>
</feature>
<dbReference type="Proteomes" id="UP000600565">
    <property type="component" value="Unassembled WGS sequence"/>
</dbReference>
<evidence type="ECO:0008006" key="4">
    <source>
        <dbReference type="Google" id="ProtNLM"/>
    </source>
</evidence>
<accession>A0ABR8XN13</accession>
<sequence>MFLRLKYNFICIVTAIVFISGCSNSNPFDNSSAEWTFNFVVWDGYIYQLTAEYVESIDEEISEVTKYSDMEGTYSGNFSNTYEKGTKYYAIQGISTDEAIAIKDEGKYKKAIRDGKYREK</sequence>
<protein>
    <recommendedName>
        <fullName evidence="4">Lipoprotein</fullName>
    </recommendedName>
</protein>
<evidence type="ECO:0000256" key="1">
    <source>
        <dbReference type="SAM" id="SignalP"/>
    </source>
</evidence>
<reference evidence="2 3" key="1">
    <citation type="submission" date="2020-08" db="EMBL/GenBank/DDBJ databases">
        <title>A Genomic Blueprint of the Chicken Gut Microbiome.</title>
        <authorList>
            <person name="Gilroy R."/>
            <person name="Ravi A."/>
            <person name="Getino M."/>
            <person name="Pursley I."/>
            <person name="Horton D.L."/>
            <person name="Alikhan N.-F."/>
            <person name="Baker D."/>
            <person name="Gharbi K."/>
            <person name="Hall N."/>
            <person name="Watson M."/>
            <person name="Adriaenssens E.M."/>
            <person name="Foster-Nyarko E."/>
            <person name="Jarju S."/>
            <person name="Secka A."/>
            <person name="Antonio M."/>
            <person name="Oren A."/>
            <person name="Chaudhuri R."/>
            <person name="La Ragione R.M."/>
            <person name="Hildebrand F."/>
            <person name="Pallen M.J."/>
        </authorList>
    </citation>
    <scope>NUCLEOTIDE SEQUENCE [LARGE SCALE GENOMIC DNA]</scope>
    <source>
        <strain evidence="2 3">Sa1YVA6</strain>
    </source>
</reference>
<organism evidence="2 3">
    <name type="scientific">Solibacillus merdavium</name>
    <dbReference type="NCBI Taxonomy" id="2762218"/>
    <lineage>
        <taxon>Bacteria</taxon>
        <taxon>Bacillati</taxon>
        <taxon>Bacillota</taxon>
        <taxon>Bacilli</taxon>
        <taxon>Bacillales</taxon>
        <taxon>Caryophanaceae</taxon>
        <taxon>Solibacillus</taxon>
    </lineage>
</organism>
<name>A0ABR8XN13_9BACL</name>
<evidence type="ECO:0000313" key="2">
    <source>
        <dbReference type="EMBL" id="MBD8033328.1"/>
    </source>
</evidence>
<dbReference type="EMBL" id="JACSPW010000008">
    <property type="protein sequence ID" value="MBD8033328.1"/>
    <property type="molecule type" value="Genomic_DNA"/>
</dbReference>
<keyword evidence="1" id="KW-0732">Signal</keyword>
<evidence type="ECO:0000313" key="3">
    <source>
        <dbReference type="Proteomes" id="UP000600565"/>
    </source>
</evidence>